<proteinExistence type="predicted"/>
<dbReference type="RefSeq" id="WP_229641106.1">
    <property type="nucleotide sequence ID" value="NZ_JADWDC010000034.1"/>
</dbReference>
<dbReference type="EMBL" id="JADWDC010000034">
    <property type="protein sequence ID" value="MCC0178040.1"/>
    <property type="molecule type" value="Genomic_DNA"/>
</dbReference>
<evidence type="ECO:0000313" key="2">
    <source>
        <dbReference type="EMBL" id="MCC0178040.1"/>
    </source>
</evidence>
<dbReference type="AlphaFoldDB" id="A0A964BUA8"/>
<gene>
    <name evidence="2" type="ORF">I4641_13730</name>
</gene>
<name>A0A964BUA8_9CYAN</name>
<dbReference type="Proteomes" id="UP000729733">
    <property type="component" value="Unassembled WGS sequence"/>
</dbReference>
<accession>A0A964BUA8</accession>
<comment type="caution">
    <text evidence="2">The sequence shown here is derived from an EMBL/GenBank/DDBJ whole genome shotgun (WGS) entry which is preliminary data.</text>
</comment>
<keyword evidence="3" id="KW-1185">Reference proteome</keyword>
<reference evidence="2" key="1">
    <citation type="journal article" date="2021" name="Antonie Van Leeuwenhoek">
        <title>Draft genome and description of Waterburya agarophytonicola gen. nov. sp. nov. (Pleurocapsales, Cyanobacteria): a seaweed symbiont.</title>
        <authorList>
            <person name="Bonthond G."/>
            <person name="Shalygin S."/>
            <person name="Bayer T."/>
            <person name="Weinberger F."/>
        </authorList>
    </citation>
    <scope>NUCLEOTIDE SEQUENCE</scope>
    <source>
        <strain evidence="2">KI4</strain>
    </source>
</reference>
<protein>
    <submittedName>
        <fullName evidence="2">Uncharacterized protein</fullName>
    </submittedName>
</protein>
<sequence>MNEPNKTYSIDDIKEVLEAKDKRTINKHIDAAGCSIKESYSESEVAWIREVQSIKREQHNISYPDIKIEIERRKAEVQKQRLLGGSPGSSTQTSNSDTDGGSSSANSAVPVQPPVDTNFVGGLVENIFQEQITAHTVRCVLQLPSMMNQAFKDSLPELQAAADIALQQNRERLEPMKKIEVVETEQNLIEGKTVEVDNNSSDDNEEEEDQN</sequence>
<feature type="compositionally biased region" description="Acidic residues" evidence="1">
    <location>
        <begin position="200"/>
        <end position="211"/>
    </location>
</feature>
<feature type="region of interest" description="Disordered" evidence="1">
    <location>
        <begin position="81"/>
        <end position="113"/>
    </location>
</feature>
<feature type="compositionally biased region" description="Low complexity" evidence="1">
    <location>
        <begin position="88"/>
        <end position="108"/>
    </location>
</feature>
<feature type="region of interest" description="Disordered" evidence="1">
    <location>
        <begin position="190"/>
        <end position="211"/>
    </location>
</feature>
<evidence type="ECO:0000256" key="1">
    <source>
        <dbReference type="SAM" id="MobiDB-lite"/>
    </source>
</evidence>
<organism evidence="2 3">
    <name type="scientific">Waterburya agarophytonicola KI4</name>
    <dbReference type="NCBI Taxonomy" id="2874699"/>
    <lineage>
        <taxon>Bacteria</taxon>
        <taxon>Bacillati</taxon>
        <taxon>Cyanobacteriota</taxon>
        <taxon>Cyanophyceae</taxon>
        <taxon>Pleurocapsales</taxon>
        <taxon>Hyellaceae</taxon>
        <taxon>Waterburya</taxon>
        <taxon>Waterburya agarophytonicola</taxon>
    </lineage>
</organism>
<evidence type="ECO:0000313" key="3">
    <source>
        <dbReference type="Proteomes" id="UP000729733"/>
    </source>
</evidence>